<keyword evidence="2 5" id="KW-0378">Hydrolase</keyword>
<keyword evidence="3" id="KW-0067">ATP-binding</keyword>
<dbReference type="AlphaFoldDB" id="A0A498QKZ7"/>
<keyword evidence="5" id="KW-0347">Helicase</keyword>
<sequence length="575" mass="62217">MVQLPAGVARPNESLGAEFPLDDALRLLEAHLAEIDLVIGHNLLEFDRPLLHKAAERAGIDPPHLPSCVDSLHLATLFDAAMPNRSLADLTHQFNIDHQEPHRALADATATAGVVRAMLDAIDVEEPSWQLAIGVLEAFDHPLVSLLPGLTATPELSTSTRPPDPLLIPSGSPAADAFSAARDAFAVLQARHQLLPREAQQQMARAVADVFDHGGRFAVEAPTGTGKSLAYLLPALGRASRPAQPVVIATVTKALQSQLRDEATRLYTDGLLGAPFRQIQGVGNYVCTRELEDALSDRESSPLALAVALRAIAASPTGTWDDVTDDVIRRRDTRYARTRARLRTNAGGCERTKCVWAQVCPLTQQLNGLDKTPGVVSVNHALIANWVKTDHAPGDVLAESRADLVVDEAVTVADGQVWGHQANLRPGATDARRMDSTTTLPRDHGVIDREGHFGPDASRCSYCGGRICPVCLRGMVSCDCCATPICQRCVNKPKEELWLCPACATLRRATRREARQHGRFLLTRGMLIGTDPVHTVVVEHTKHRWMRQAEDGAQSVIASPAVEGFLNERLADGDD</sequence>
<dbReference type="Proteomes" id="UP000268285">
    <property type="component" value="Unassembled WGS sequence"/>
</dbReference>
<dbReference type="Gene3D" id="3.40.50.300">
    <property type="entry name" value="P-loop containing nucleotide triphosphate hydrolases"/>
    <property type="match status" value="1"/>
</dbReference>
<dbReference type="GO" id="GO:0003676">
    <property type="term" value="F:nucleic acid binding"/>
    <property type="evidence" value="ECO:0007669"/>
    <property type="project" value="InterPro"/>
</dbReference>
<dbReference type="SUPFAM" id="SSF52540">
    <property type="entry name" value="P-loop containing nucleoside triphosphate hydrolases"/>
    <property type="match status" value="1"/>
</dbReference>
<keyword evidence="6" id="KW-1185">Reference proteome</keyword>
<gene>
    <name evidence="5" type="primary">dinG_1</name>
    <name evidence="5" type="ORF">LAUMK142_00871</name>
</gene>
<proteinExistence type="predicted"/>
<dbReference type="InterPro" id="IPR012337">
    <property type="entry name" value="RNaseH-like_sf"/>
</dbReference>
<dbReference type="GO" id="GO:0004527">
    <property type="term" value="F:exonuclease activity"/>
    <property type="evidence" value="ECO:0007669"/>
    <property type="project" value="UniProtKB-ARBA"/>
</dbReference>
<dbReference type="Gene3D" id="3.30.420.10">
    <property type="entry name" value="Ribonuclease H-like superfamily/Ribonuclease H"/>
    <property type="match status" value="1"/>
</dbReference>
<keyword evidence="1" id="KW-0547">Nucleotide-binding</keyword>
<dbReference type="SUPFAM" id="SSF53098">
    <property type="entry name" value="Ribonuclease H-like"/>
    <property type="match status" value="1"/>
</dbReference>
<dbReference type="Pfam" id="PF00929">
    <property type="entry name" value="RNase_T"/>
    <property type="match status" value="1"/>
</dbReference>
<dbReference type="InterPro" id="IPR011545">
    <property type="entry name" value="DEAD/DEAH_box_helicase_dom"/>
</dbReference>
<evidence type="ECO:0000313" key="5">
    <source>
        <dbReference type="EMBL" id="VBA47632.1"/>
    </source>
</evidence>
<dbReference type="GO" id="GO:0005524">
    <property type="term" value="F:ATP binding"/>
    <property type="evidence" value="ECO:0007669"/>
    <property type="project" value="UniProtKB-KW"/>
</dbReference>
<dbReference type="OrthoDB" id="9760034at2"/>
<feature type="domain" description="Helicase ATP-binding" evidence="4">
    <location>
        <begin position="186"/>
        <end position="457"/>
    </location>
</feature>
<dbReference type="InterPro" id="IPR036397">
    <property type="entry name" value="RNaseH_sf"/>
</dbReference>
<evidence type="ECO:0000259" key="4">
    <source>
        <dbReference type="PROSITE" id="PS51193"/>
    </source>
</evidence>
<dbReference type="GO" id="GO:0003678">
    <property type="term" value="F:DNA helicase activity"/>
    <property type="evidence" value="ECO:0007669"/>
    <property type="project" value="UniProtKB-EC"/>
</dbReference>
<dbReference type="Pfam" id="PF00270">
    <property type="entry name" value="DEAD"/>
    <property type="match status" value="1"/>
</dbReference>
<reference evidence="5 6" key="1">
    <citation type="submission" date="2018-09" db="EMBL/GenBank/DDBJ databases">
        <authorList>
            <person name="Tagini F."/>
        </authorList>
    </citation>
    <scope>NUCLEOTIDE SEQUENCE [LARGE SCALE GENOMIC DNA]</scope>
    <source>
        <strain evidence="5 6">MK142</strain>
    </source>
</reference>
<evidence type="ECO:0000256" key="1">
    <source>
        <dbReference type="ARBA" id="ARBA00022741"/>
    </source>
</evidence>
<dbReference type="EMBL" id="UPHU01000001">
    <property type="protein sequence ID" value="VBA47632.1"/>
    <property type="molecule type" value="Genomic_DNA"/>
</dbReference>
<organism evidence="5 6">
    <name type="scientific">Mycobacterium pseudokansasii</name>
    <dbReference type="NCBI Taxonomy" id="2341080"/>
    <lineage>
        <taxon>Bacteria</taxon>
        <taxon>Bacillati</taxon>
        <taxon>Actinomycetota</taxon>
        <taxon>Actinomycetes</taxon>
        <taxon>Mycobacteriales</taxon>
        <taxon>Mycobacteriaceae</taxon>
        <taxon>Mycobacterium</taxon>
    </lineage>
</organism>
<dbReference type="PROSITE" id="PS51193">
    <property type="entry name" value="HELICASE_ATP_BIND_2"/>
    <property type="match status" value="1"/>
</dbReference>
<dbReference type="EC" id="3.6.4.12" evidence="5"/>
<evidence type="ECO:0000256" key="3">
    <source>
        <dbReference type="ARBA" id="ARBA00022840"/>
    </source>
</evidence>
<evidence type="ECO:0000256" key="2">
    <source>
        <dbReference type="ARBA" id="ARBA00022801"/>
    </source>
</evidence>
<evidence type="ECO:0000313" key="6">
    <source>
        <dbReference type="Proteomes" id="UP000268285"/>
    </source>
</evidence>
<dbReference type="InterPro" id="IPR014013">
    <property type="entry name" value="Helic_SF1/SF2_ATP-bd_DinG/Rad3"/>
</dbReference>
<dbReference type="RefSeq" id="WP_122501921.1">
    <property type="nucleotide sequence ID" value="NZ_UPHU01000001.1"/>
</dbReference>
<dbReference type="InterPro" id="IPR013520">
    <property type="entry name" value="Ribonucl_H"/>
</dbReference>
<protein>
    <submittedName>
        <fullName evidence="5">Putative ATP-dependent helicase DinG</fullName>
        <ecNumber evidence="5">3.6.4.12</ecNumber>
    </submittedName>
</protein>
<dbReference type="CDD" id="cd06127">
    <property type="entry name" value="DEDDh"/>
    <property type="match status" value="1"/>
</dbReference>
<name>A0A498QKZ7_9MYCO</name>
<dbReference type="InterPro" id="IPR027417">
    <property type="entry name" value="P-loop_NTPase"/>
</dbReference>
<accession>A0A498QKZ7</accession>